<proteinExistence type="predicted"/>
<dbReference type="RefSeq" id="WP_241752972.1">
    <property type="nucleotide sequence ID" value="NZ_BJOD01000110.1"/>
</dbReference>
<evidence type="ECO:0000256" key="1">
    <source>
        <dbReference type="SAM" id="MobiDB-lite"/>
    </source>
</evidence>
<evidence type="ECO:0000313" key="3">
    <source>
        <dbReference type="EMBL" id="GED28788.1"/>
    </source>
</evidence>
<dbReference type="InterPro" id="IPR012854">
    <property type="entry name" value="Cu_amine_oxidase-like_N"/>
</dbReference>
<dbReference type="EMBL" id="BJOD01000110">
    <property type="protein sequence ID" value="GED28788.1"/>
    <property type="molecule type" value="Genomic_DNA"/>
</dbReference>
<feature type="domain" description="Copper amine oxidase-like N-terminal" evidence="2">
    <location>
        <begin position="103"/>
        <end position="223"/>
    </location>
</feature>
<organism evidence="3 4">
    <name type="scientific">Brevibacillus agri</name>
    <dbReference type="NCBI Taxonomy" id="51101"/>
    <lineage>
        <taxon>Bacteria</taxon>
        <taxon>Bacillati</taxon>
        <taxon>Bacillota</taxon>
        <taxon>Bacilli</taxon>
        <taxon>Bacillales</taxon>
        <taxon>Paenibacillaceae</taxon>
        <taxon>Brevibacillus</taxon>
    </lineage>
</organism>
<comment type="caution">
    <text evidence="3">The sequence shown here is derived from an EMBL/GenBank/DDBJ whole genome shotgun (WGS) entry which is preliminary data.</text>
</comment>
<accession>A0ABQ0SYF1</accession>
<dbReference type="GeneID" id="82813510"/>
<feature type="region of interest" description="Disordered" evidence="1">
    <location>
        <begin position="1"/>
        <end position="46"/>
    </location>
</feature>
<sequence>MVKNISIRDYTPSRSNTDQTAKVTTPPKTSPPPKELATATPKPKSDSVQISLAAQQAYEQCSFANRSTTSTTSYSPSISSASGSKVAGVTAYSASSNSIDVTVNGRNISAGNSNVDGYKKDGMNMVAIKAVLEELGGRVSYEQGNGFAKITLKGEGGSYVKLRISSGQTTYAGTYSKDGDSERSITIGAAEIKNGTTYVSDDVISRLYAVKVTSNPKGNSVVINSSINQTEVNGNQVKINSLMVRDHNLYATPQELLWAAGYQTKYEGTTLIGTKGDTRVKYNLQRGSLEINENHKVKKYDVKLENFDHKDVVRVSSFLNKLPDTDVEWDQRKGTLEINTSTFDDWENRTGSFIFAALGEMAVEFAFSDVKTLFDPKASNTEKTVAAASLLPTGKALKIPAVAALLTRFGGDGEHVLRMANLGSNVGEALAESKKAVLFEGNSNWGWKHIKDLHVGDPNRLPRGKTIFPSAMSERDIMNLIMDQLNKVNKPTAQEFMRNNAGTYDLNDVYDITFSQEKHGIKSLRIVVNHNLGTITTAYPLSGSKVREGRL</sequence>
<dbReference type="Proteomes" id="UP000317180">
    <property type="component" value="Unassembled WGS sequence"/>
</dbReference>
<feature type="compositionally biased region" description="Polar residues" evidence="1">
    <location>
        <begin position="12"/>
        <end position="21"/>
    </location>
</feature>
<evidence type="ECO:0000313" key="4">
    <source>
        <dbReference type="Proteomes" id="UP000317180"/>
    </source>
</evidence>
<name>A0ABQ0SYF1_9BACL</name>
<evidence type="ECO:0000259" key="2">
    <source>
        <dbReference type="Pfam" id="PF07833"/>
    </source>
</evidence>
<reference evidence="3 4" key="1">
    <citation type="submission" date="2019-06" db="EMBL/GenBank/DDBJ databases">
        <title>Whole genome shotgun sequence of Brevibacillus agri NBRC 15538.</title>
        <authorList>
            <person name="Hosoyama A."/>
            <person name="Uohara A."/>
            <person name="Ohji S."/>
            <person name="Ichikawa N."/>
        </authorList>
    </citation>
    <scope>NUCLEOTIDE SEQUENCE [LARGE SCALE GENOMIC DNA]</scope>
    <source>
        <strain evidence="3 4">NBRC 15538</strain>
    </source>
</reference>
<protein>
    <recommendedName>
        <fullName evidence="2">Copper amine oxidase-like N-terminal domain-containing protein</fullName>
    </recommendedName>
</protein>
<dbReference type="Pfam" id="PF07833">
    <property type="entry name" value="Cu_amine_oxidN1"/>
    <property type="match status" value="1"/>
</dbReference>
<gene>
    <name evidence="3" type="ORF">BAG01nite_48900</name>
</gene>
<keyword evidence="4" id="KW-1185">Reference proteome</keyword>